<dbReference type="Proteomes" id="UP000319837">
    <property type="component" value="Unassembled WGS sequence"/>
</dbReference>
<feature type="domain" description="PTS EIIB type-1" evidence="13">
    <location>
        <begin position="554"/>
        <end position="631"/>
    </location>
</feature>
<keyword evidence="10 12" id="KW-0472">Membrane</keyword>
<name>A0A553STZ1_NIACI</name>
<comment type="subcellular location">
    <subcellularLocation>
        <location evidence="1">Cell membrane</location>
        <topology evidence="1">Multi-pass membrane protein</topology>
    </subcellularLocation>
</comment>
<evidence type="ECO:0000313" key="16">
    <source>
        <dbReference type="Proteomes" id="UP000319837"/>
    </source>
</evidence>
<dbReference type="PROSITE" id="PS51098">
    <property type="entry name" value="PTS_EIIB_TYPE_1"/>
    <property type="match status" value="2"/>
</dbReference>
<dbReference type="InterPro" id="IPR018113">
    <property type="entry name" value="PTrfase_EIIB_Cys"/>
</dbReference>
<keyword evidence="2" id="KW-0813">Transport</keyword>
<evidence type="ECO:0000256" key="7">
    <source>
        <dbReference type="ARBA" id="ARBA00022692"/>
    </source>
</evidence>
<reference evidence="16" key="1">
    <citation type="submission" date="2018-10" db="EMBL/GenBank/DDBJ databases">
        <title>FDA dAtabase for Regulatory Grade micrObial Sequences (FDA-ARGOS): Supporting development and validation of Infectious Disease Dx tests.</title>
        <authorList>
            <person name="Minogue T."/>
            <person name="Wolcott M."/>
            <person name="Wasieloski L."/>
            <person name="Aguilar W."/>
            <person name="Moore D."/>
            <person name="Tallon L."/>
            <person name="Sadzewicz L."/>
            <person name="Sengamalay N."/>
            <person name="Ott S."/>
            <person name="Godinez A."/>
            <person name="Nagaraj S."/>
            <person name="Vavikolanu K."/>
            <person name="Vyas G."/>
            <person name="Nadendla S."/>
            <person name="George J."/>
            <person name="Sichtig H."/>
        </authorList>
    </citation>
    <scope>NUCLEOTIDE SEQUENCE [LARGE SCALE GENOMIC DNA]</scope>
    <source>
        <strain evidence="16">FDAARGOS_343</strain>
    </source>
</reference>
<dbReference type="InterPro" id="IPR050429">
    <property type="entry name" value="PTS_Glucose_EIICBA"/>
</dbReference>
<feature type="transmembrane region" description="Helical" evidence="12">
    <location>
        <begin position="290"/>
        <end position="310"/>
    </location>
</feature>
<dbReference type="GO" id="GO:0009401">
    <property type="term" value="P:phosphoenolpyruvate-dependent sugar phosphotransferase system"/>
    <property type="evidence" value="ECO:0007669"/>
    <property type="project" value="UniProtKB-KW"/>
</dbReference>
<dbReference type="InterPro" id="IPR001996">
    <property type="entry name" value="PTS_IIB_1"/>
</dbReference>
<dbReference type="GO" id="GO:0016301">
    <property type="term" value="F:kinase activity"/>
    <property type="evidence" value="ECO:0007669"/>
    <property type="project" value="UniProtKB-KW"/>
</dbReference>
<evidence type="ECO:0000256" key="8">
    <source>
        <dbReference type="ARBA" id="ARBA00022777"/>
    </source>
</evidence>
<evidence type="ECO:0000256" key="6">
    <source>
        <dbReference type="ARBA" id="ARBA00022683"/>
    </source>
</evidence>
<accession>A0A553STZ1</accession>
<dbReference type="Gene3D" id="3.30.1360.60">
    <property type="entry name" value="Glucose permease domain IIB"/>
    <property type="match status" value="2"/>
</dbReference>
<feature type="transmembrane region" description="Helical" evidence="12">
    <location>
        <begin position="207"/>
        <end position="229"/>
    </location>
</feature>
<dbReference type="PROSITE" id="PS01035">
    <property type="entry name" value="PTS_EIIB_TYPE_1_CYS"/>
    <property type="match status" value="1"/>
</dbReference>
<dbReference type="CDD" id="cd00212">
    <property type="entry name" value="PTS_IIB_glc"/>
    <property type="match status" value="1"/>
</dbReference>
<sequence>MPFLYFISLFCKISNTLEGDKVEQNDLYPVFINHIGGIRNIRHVEACATKLRLELAENDKANLEELKALKGVYAALYREHELHILLGKETTFQLYQEIVREKTELESSGNEEGRDENMFNKLFSKFQMFGKAIMLPIAVLPAAGLLLGIGGAFSNPNTIALYPFLDHTILQAIFTIMSSAGNIIFGNLPLIFAIGIAVGLAKSDKGVAGLASVLSYLVMNASLNAMLIITDNLATENLAGVGQGMVLGIQTLQTGVFGGIISGLVTYLLHSRFNKVQLPQFLGFFSGSRFIPIITSVVSIFLGIAMYVVWPPIQDGIAQLGSLVDKTGYFGTFLFGFIVKLLGPLGLHHIFYLPFWQTGLGGTLEVAGNVVQGAQNIFFAQLADPNVDQYYIGTARFMTGKYFPMMFGLIGAAIAIYHTAKPENKKKVFGLLATGALTSFLTGITEPLEFAFLFVAPVLFVAHAALWGLAYMIAHIFHITVGMTFSAGLIDLTLFGILQGNDKTNWILIPLIGIAFFIVYYVVFRFLITKFNYKTPGREDEEAEAEAAVTVEENNRAATIIAALGGKDNLSEVDNCATRLRVTVKDSSKVSEADLKTTGAKGVMLRGNGVQVIYGPHVPIIKTEIEEIVGE</sequence>
<evidence type="ECO:0000256" key="1">
    <source>
        <dbReference type="ARBA" id="ARBA00004651"/>
    </source>
</evidence>
<protein>
    <submittedName>
        <fullName evidence="15">PTS glucose transporter subunit IIB</fullName>
    </submittedName>
</protein>
<feature type="active site" description="Phosphocysteine intermediate; for EIIB activity" evidence="11">
    <location>
        <position position="576"/>
    </location>
</feature>
<dbReference type="FunFam" id="3.30.1360.60:FF:000001">
    <property type="entry name" value="PTS system glucose-specific IIBC component PtsG"/>
    <property type="match status" value="1"/>
</dbReference>
<dbReference type="GO" id="GO:0005886">
    <property type="term" value="C:plasma membrane"/>
    <property type="evidence" value="ECO:0007669"/>
    <property type="project" value="UniProtKB-SubCell"/>
</dbReference>
<evidence type="ECO:0000256" key="10">
    <source>
        <dbReference type="ARBA" id="ARBA00023136"/>
    </source>
</evidence>
<dbReference type="InterPro" id="IPR036878">
    <property type="entry name" value="Glu_permease_IIB"/>
</dbReference>
<proteinExistence type="predicted"/>
<evidence type="ECO:0000256" key="3">
    <source>
        <dbReference type="ARBA" id="ARBA00022475"/>
    </source>
</evidence>
<evidence type="ECO:0000256" key="2">
    <source>
        <dbReference type="ARBA" id="ARBA00022448"/>
    </source>
</evidence>
<evidence type="ECO:0000256" key="5">
    <source>
        <dbReference type="ARBA" id="ARBA00022679"/>
    </source>
</evidence>
<keyword evidence="3" id="KW-1003">Cell membrane</keyword>
<feature type="transmembrane region" description="Helical" evidence="12">
    <location>
        <begin position="249"/>
        <end position="269"/>
    </location>
</feature>
<feature type="domain" description="PTS EIIB type-1" evidence="13">
    <location>
        <begin position="25"/>
        <end position="108"/>
    </location>
</feature>
<feature type="transmembrane region" description="Helical" evidence="12">
    <location>
        <begin position="450"/>
        <end position="469"/>
    </location>
</feature>
<dbReference type="PANTHER" id="PTHR30009:SF24">
    <property type="entry name" value="PTS SYSTEM, IIBC COMPONENT"/>
    <property type="match status" value="1"/>
</dbReference>
<organism evidence="15 16">
    <name type="scientific">Niallia circulans</name>
    <name type="common">Bacillus circulans</name>
    <dbReference type="NCBI Taxonomy" id="1397"/>
    <lineage>
        <taxon>Bacteria</taxon>
        <taxon>Bacillati</taxon>
        <taxon>Bacillota</taxon>
        <taxon>Bacilli</taxon>
        <taxon>Bacillales</taxon>
        <taxon>Bacillaceae</taxon>
        <taxon>Niallia</taxon>
    </lineage>
</organism>
<evidence type="ECO:0000313" key="15">
    <source>
        <dbReference type="EMBL" id="TRZ40444.1"/>
    </source>
</evidence>
<evidence type="ECO:0000259" key="14">
    <source>
        <dbReference type="PROSITE" id="PS51103"/>
    </source>
</evidence>
<dbReference type="Pfam" id="PF02378">
    <property type="entry name" value="PTS_EIIC"/>
    <property type="match status" value="1"/>
</dbReference>
<feature type="active site" description="Phosphocysteine intermediate; for EIIB activity" evidence="11">
    <location>
        <position position="47"/>
    </location>
</feature>
<dbReference type="InterPro" id="IPR003352">
    <property type="entry name" value="PTS_EIIC"/>
</dbReference>
<evidence type="ECO:0000256" key="11">
    <source>
        <dbReference type="PROSITE-ProRule" id="PRU00421"/>
    </source>
</evidence>
<keyword evidence="7 12" id="KW-0812">Transmembrane</keyword>
<dbReference type="SUPFAM" id="SSF55604">
    <property type="entry name" value="Glucose permease domain IIB"/>
    <property type="match status" value="2"/>
</dbReference>
<feature type="domain" description="PTS EIIC type-1" evidence="14">
    <location>
        <begin position="120"/>
        <end position="540"/>
    </location>
</feature>
<keyword evidence="6" id="KW-0598">Phosphotransferase system</keyword>
<evidence type="ECO:0000256" key="12">
    <source>
        <dbReference type="SAM" id="Phobius"/>
    </source>
</evidence>
<dbReference type="GO" id="GO:0008982">
    <property type="term" value="F:protein-N(PI)-phosphohistidine-sugar phosphotransferase activity"/>
    <property type="evidence" value="ECO:0007669"/>
    <property type="project" value="InterPro"/>
</dbReference>
<dbReference type="AlphaFoldDB" id="A0A553STZ1"/>
<keyword evidence="4 15" id="KW-0762">Sugar transport</keyword>
<feature type="transmembrane region" description="Helical" evidence="12">
    <location>
        <begin position="173"/>
        <end position="200"/>
    </location>
</feature>
<comment type="caution">
    <text evidence="15">The sequence shown here is derived from an EMBL/GenBank/DDBJ whole genome shotgun (WGS) entry which is preliminary data.</text>
</comment>
<dbReference type="EMBL" id="RIBP01000001">
    <property type="protein sequence ID" value="TRZ40444.1"/>
    <property type="molecule type" value="Genomic_DNA"/>
</dbReference>
<gene>
    <name evidence="15" type="ORF">CEQ21_05900</name>
</gene>
<feature type="transmembrane region" description="Helical" evidence="12">
    <location>
        <begin position="506"/>
        <end position="528"/>
    </location>
</feature>
<dbReference type="NCBIfam" id="TIGR00826">
    <property type="entry name" value="EIIB_glc"/>
    <property type="match status" value="1"/>
</dbReference>
<dbReference type="PANTHER" id="PTHR30009">
    <property type="entry name" value="CYTOCHROME C-TYPE SYNTHESIS PROTEIN AND PTS TRANSMEMBRANE COMPONENT"/>
    <property type="match status" value="1"/>
</dbReference>
<keyword evidence="9 12" id="KW-1133">Transmembrane helix</keyword>
<feature type="transmembrane region" description="Helical" evidence="12">
    <location>
        <begin position="402"/>
        <end position="420"/>
    </location>
</feature>
<dbReference type="GO" id="GO:0090563">
    <property type="term" value="F:protein-phosphocysteine-sugar phosphotransferase activity"/>
    <property type="evidence" value="ECO:0007669"/>
    <property type="project" value="TreeGrafter"/>
</dbReference>
<dbReference type="InterPro" id="IPR013013">
    <property type="entry name" value="PTS_EIIC_1"/>
</dbReference>
<feature type="transmembrane region" description="Helical" evidence="12">
    <location>
        <begin position="476"/>
        <end position="500"/>
    </location>
</feature>
<dbReference type="Pfam" id="PF00367">
    <property type="entry name" value="PTS_EIIB"/>
    <property type="match status" value="2"/>
</dbReference>
<evidence type="ECO:0000256" key="4">
    <source>
        <dbReference type="ARBA" id="ARBA00022597"/>
    </source>
</evidence>
<keyword evidence="5" id="KW-0808">Transferase</keyword>
<dbReference type="PROSITE" id="PS51103">
    <property type="entry name" value="PTS_EIIC_TYPE_1"/>
    <property type="match status" value="1"/>
</dbReference>
<evidence type="ECO:0000256" key="9">
    <source>
        <dbReference type="ARBA" id="ARBA00022989"/>
    </source>
</evidence>
<feature type="transmembrane region" description="Helical" evidence="12">
    <location>
        <begin position="427"/>
        <end position="444"/>
    </location>
</feature>
<evidence type="ECO:0000259" key="13">
    <source>
        <dbReference type="PROSITE" id="PS51098"/>
    </source>
</evidence>
<feature type="transmembrane region" description="Helical" evidence="12">
    <location>
        <begin position="132"/>
        <end position="153"/>
    </location>
</feature>
<keyword evidence="8" id="KW-0418">Kinase</keyword>
<feature type="transmembrane region" description="Helical" evidence="12">
    <location>
        <begin position="330"/>
        <end position="352"/>
    </location>
</feature>